<dbReference type="EC" id="2.7.7.65" evidence="1"/>
<dbReference type="InterPro" id="IPR043128">
    <property type="entry name" value="Rev_trsase/Diguanyl_cyclase"/>
</dbReference>
<dbReference type="InterPro" id="IPR029787">
    <property type="entry name" value="Nucleotide_cyclase"/>
</dbReference>
<evidence type="ECO:0000256" key="1">
    <source>
        <dbReference type="ARBA" id="ARBA00012528"/>
    </source>
</evidence>
<dbReference type="Gene3D" id="3.30.70.270">
    <property type="match status" value="1"/>
</dbReference>
<dbReference type="EMBL" id="FNIN01000006">
    <property type="protein sequence ID" value="SDN75509.1"/>
    <property type="molecule type" value="Genomic_DNA"/>
</dbReference>
<evidence type="ECO:0000313" key="6">
    <source>
        <dbReference type="Proteomes" id="UP000199602"/>
    </source>
</evidence>
<keyword evidence="2" id="KW-0175">Coiled coil</keyword>
<dbReference type="NCBIfam" id="TIGR00254">
    <property type="entry name" value="GGDEF"/>
    <property type="match status" value="1"/>
</dbReference>
<evidence type="ECO:0000313" key="5">
    <source>
        <dbReference type="EMBL" id="SDN75509.1"/>
    </source>
</evidence>
<feature type="transmembrane region" description="Helical" evidence="3">
    <location>
        <begin position="53"/>
        <end position="76"/>
    </location>
</feature>
<dbReference type="RefSeq" id="WP_092065345.1">
    <property type="nucleotide sequence ID" value="NZ_FNIN01000006.1"/>
</dbReference>
<dbReference type="Pfam" id="PF00990">
    <property type="entry name" value="GGDEF"/>
    <property type="match status" value="1"/>
</dbReference>
<dbReference type="SMART" id="SM00267">
    <property type="entry name" value="GGDEF"/>
    <property type="match status" value="1"/>
</dbReference>
<organism evidence="5 6">
    <name type="scientific">Desulfonauticus submarinus</name>
    <dbReference type="NCBI Taxonomy" id="206665"/>
    <lineage>
        <taxon>Bacteria</taxon>
        <taxon>Pseudomonadati</taxon>
        <taxon>Thermodesulfobacteriota</taxon>
        <taxon>Desulfovibrionia</taxon>
        <taxon>Desulfovibrionales</taxon>
        <taxon>Desulfonauticaceae</taxon>
        <taxon>Desulfonauticus</taxon>
    </lineage>
</organism>
<evidence type="ECO:0000256" key="3">
    <source>
        <dbReference type="SAM" id="Phobius"/>
    </source>
</evidence>
<keyword evidence="3" id="KW-1133">Transmembrane helix</keyword>
<dbReference type="GO" id="GO:0005886">
    <property type="term" value="C:plasma membrane"/>
    <property type="evidence" value="ECO:0007669"/>
    <property type="project" value="TreeGrafter"/>
</dbReference>
<feature type="coiled-coil region" evidence="2">
    <location>
        <begin position="122"/>
        <end position="149"/>
    </location>
</feature>
<gene>
    <name evidence="5" type="ORF">SAMN04488516_10667</name>
</gene>
<keyword evidence="3" id="KW-0472">Membrane</keyword>
<dbReference type="PROSITE" id="PS50887">
    <property type="entry name" value="GGDEF"/>
    <property type="match status" value="1"/>
</dbReference>
<dbReference type="InterPro" id="IPR050469">
    <property type="entry name" value="Diguanylate_Cyclase"/>
</dbReference>
<dbReference type="InterPro" id="IPR000160">
    <property type="entry name" value="GGDEF_dom"/>
</dbReference>
<dbReference type="SUPFAM" id="SSF55073">
    <property type="entry name" value="Nucleotide cyclase"/>
    <property type="match status" value="1"/>
</dbReference>
<name>A0A1H0DZG5_9BACT</name>
<dbReference type="PANTHER" id="PTHR45138">
    <property type="entry name" value="REGULATORY COMPONENTS OF SENSORY TRANSDUCTION SYSTEM"/>
    <property type="match status" value="1"/>
</dbReference>
<evidence type="ECO:0000256" key="2">
    <source>
        <dbReference type="SAM" id="Coils"/>
    </source>
</evidence>
<keyword evidence="3" id="KW-0812">Transmembrane</keyword>
<feature type="transmembrane region" description="Helical" evidence="3">
    <location>
        <begin position="21"/>
        <end position="41"/>
    </location>
</feature>
<dbReference type="PANTHER" id="PTHR45138:SF23">
    <property type="entry name" value="SIGNALING PROTEIN"/>
    <property type="match status" value="1"/>
</dbReference>
<proteinExistence type="predicted"/>
<reference evidence="5 6" key="1">
    <citation type="submission" date="2016-10" db="EMBL/GenBank/DDBJ databases">
        <authorList>
            <person name="de Groot N.N."/>
        </authorList>
    </citation>
    <scope>NUCLEOTIDE SEQUENCE [LARGE SCALE GENOMIC DNA]</scope>
    <source>
        <strain evidence="5 6">DSM 15269</strain>
    </source>
</reference>
<protein>
    <recommendedName>
        <fullName evidence="1">diguanylate cyclase</fullName>
        <ecNumber evidence="1">2.7.7.65</ecNumber>
    </recommendedName>
</protein>
<dbReference type="OrthoDB" id="9759607at2"/>
<accession>A0A1H0DZG5</accession>
<dbReference type="CDD" id="cd01949">
    <property type="entry name" value="GGDEF"/>
    <property type="match status" value="1"/>
</dbReference>
<dbReference type="GO" id="GO:0043709">
    <property type="term" value="P:cell adhesion involved in single-species biofilm formation"/>
    <property type="evidence" value="ECO:0007669"/>
    <property type="project" value="TreeGrafter"/>
</dbReference>
<dbReference type="Proteomes" id="UP000199602">
    <property type="component" value="Unassembled WGS sequence"/>
</dbReference>
<dbReference type="AlphaFoldDB" id="A0A1H0DZG5"/>
<sequence>MAKIIYKPHAKIYKDWILTKIFIYCFYVAVICFCLIGVYFIEVKNIEFLKYIFIFFVSVMLIFFRPIIKFFMYVLFFNNINKIRKVIKDLKEGTFSVSIKLPPEGEDEDEFVKFLRDINWMIHSIVNEYLKLEKEKKQVEERARFYLRASCTDSLTGLYNKKAFFKLMYNILSQGQTGFLIFLDIDNFKRINDRYGHLVGDDCLQKLAKIILLSIREKVDFACRYGGDEFCIFLKTLKKEVVKKVLKRMFLLFQNEIKLAEISFSCGIVNVEKINLPNSLDLKDYLDDVFKKADVSLYKAKKTKGKIVFYNKSFKK</sequence>
<feature type="domain" description="GGDEF" evidence="4">
    <location>
        <begin position="176"/>
        <end position="312"/>
    </location>
</feature>
<evidence type="ECO:0000259" key="4">
    <source>
        <dbReference type="PROSITE" id="PS50887"/>
    </source>
</evidence>
<dbReference type="GO" id="GO:0052621">
    <property type="term" value="F:diguanylate cyclase activity"/>
    <property type="evidence" value="ECO:0007669"/>
    <property type="project" value="UniProtKB-EC"/>
</dbReference>
<dbReference type="STRING" id="206665.SAMN04488516_10667"/>
<dbReference type="GO" id="GO:1902201">
    <property type="term" value="P:negative regulation of bacterial-type flagellum-dependent cell motility"/>
    <property type="evidence" value="ECO:0007669"/>
    <property type="project" value="TreeGrafter"/>
</dbReference>
<keyword evidence="6" id="KW-1185">Reference proteome</keyword>